<feature type="transmembrane region" description="Helical" evidence="2">
    <location>
        <begin position="433"/>
        <end position="464"/>
    </location>
</feature>
<evidence type="ECO:0000313" key="3">
    <source>
        <dbReference type="Proteomes" id="UP001652741"/>
    </source>
</evidence>
<keyword evidence="3" id="KW-1185">Reference proteome</keyword>
<feature type="region of interest" description="Disordered" evidence="1">
    <location>
        <begin position="558"/>
        <end position="584"/>
    </location>
</feature>
<protein>
    <submittedName>
        <fullName evidence="4">Protein brambleberry isoform X2</fullName>
    </submittedName>
</protein>
<evidence type="ECO:0000256" key="2">
    <source>
        <dbReference type="SAM" id="Phobius"/>
    </source>
</evidence>
<sequence length="713" mass="78510">MTSIKAAPRTALIQRGWVKCGRHISVKCIQVSPFPLGFGSKVVHCIGDTVPGHRQHNHGLDIWAMATFSSTQMARLVMTSQMGLKLLLVCVLASQCGPVSGFFDWLKPTQPGAPALAPSLDPGLPEGDAQPFEMTVADEKFLAEAKNMELSPLDSCHYRVIAQLKSTCASLSEEQLAKLGVVLFNCQAEVEGRRTYPCTEDMSLKQCTADMDSDTWNAYHIVSNRARSVCYATRQQHFRRRAELTVNALISTATSQLDAMKDLKEGQLELKDLTSASLERLLEGHSALVVQQGALWEGQEQLETSLSSNLERLGQEKALIASGQELVAQLIQGITHRMENVSEQLKDQGSEVQEGHKAILDDLAEVSGRAKDIYSKIDHSMSGFLQYQKLTAQYYMDLMGKLERMNGTLGTMLRYLDNMQRCLEERLHIIQGYLGWAGLSLAAVWTCVVHAGYFMLCAVVLTFLRCPSFSRAMLLFTVPLNAVAEVNHQPALDLPSLSMLLLTLSLGTGRVLCVCCCPSHWKPQKGYWLAMQVLWACSQMRGKKIPRLLPNQKTLEPESHHYPHSCGPSSSTPQRDELDGLMEPGDLLDQDSFMTGDPCIAALSPSHAHYMAEARFVPGMGSLNHSTPRFKCRPSLSAAVLGLPQRNLGGMMDAVSKSQSASPNQSLASNSSVSGRQLCNGTTRMGQQCKKWAVLGQEYCHVHEGGYTSYNRL</sequence>
<name>A0ABM3CAX4_SALSA</name>
<accession>A0ABM3CAX4</accession>
<organism evidence="3 4">
    <name type="scientific">Salmo salar</name>
    <name type="common">Atlantic salmon</name>
    <dbReference type="NCBI Taxonomy" id="8030"/>
    <lineage>
        <taxon>Eukaryota</taxon>
        <taxon>Metazoa</taxon>
        <taxon>Chordata</taxon>
        <taxon>Craniata</taxon>
        <taxon>Vertebrata</taxon>
        <taxon>Euteleostomi</taxon>
        <taxon>Actinopterygii</taxon>
        <taxon>Neopterygii</taxon>
        <taxon>Teleostei</taxon>
        <taxon>Protacanthopterygii</taxon>
        <taxon>Salmoniformes</taxon>
        <taxon>Salmonidae</taxon>
        <taxon>Salmoninae</taxon>
        <taxon>Salmo</taxon>
    </lineage>
</organism>
<proteinExistence type="predicted"/>
<keyword evidence="2" id="KW-0812">Transmembrane</keyword>
<gene>
    <name evidence="4" type="primary">bmb</name>
</gene>
<dbReference type="InterPro" id="IPR040346">
    <property type="entry name" value="GEX1/Brambleberry"/>
</dbReference>
<dbReference type="PANTHER" id="PTHR33538:SF1">
    <property type="entry name" value="PROTEIN BRAMBLEBERRY"/>
    <property type="match status" value="1"/>
</dbReference>
<dbReference type="RefSeq" id="XP_045543710.1">
    <property type="nucleotide sequence ID" value="XM_045687754.1"/>
</dbReference>
<reference evidence="4" key="1">
    <citation type="submission" date="2025-08" db="UniProtKB">
        <authorList>
            <consortium name="RefSeq"/>
        </authorList>
    </citation>
    <scope>IDENTIFICATION</scope>
</reference>
<evidence type="ECO:0000256" key="1">
    <source>
        <dbReference type="SAM" id="MobiDB-lite"/>
    </source>
</evidence>
<dbReference type="Proteomes" id="UP001652741">
    <property type="component" value="Chromosome ssa10"/>
</dbReference>
<keyword evidence="2" id="KW-1133">Transmembrane helix</keyword>
<feature type="compositionally biased region" description="Polar residues" evidence="1">
    <location>
        <begin position="656"/>
        <end position="674"/>
    </location>
</feature>
<dbReference type="GeneID" id="106560378"/>
<evidence type="ECO:0000313" key="4">
    <source>
        <dbReference type="RefSeq" id="XP_045543710.1"/>
    </source>
</evidence>
<feature type="region of interest" description="Disordered" evidence="1">
    <location>
        <begin position="655"/>
        <end position="674"/>
    </location>
</feature>
<dbReference type="PANTHER" id="PTHR33538">
    <property type="entry name" value="PROTEIN GAMETE EXPRESSED 1"/>
    <property type="match status" value="1"/>
</dbReference>
<keyword evidence="2" id="KW-0472">Membrane</keyword>